<reference evidence="6" key="1">
    <citation type="journal article" date="2019" name="Int. J. Syst. Evol. Microbiol.">
        <title>The Global Catalogue of Microorganisms (GCM) 10K type strain sequencing project: providing services to taxonomists for standard genome sequencing and annotation.</title>
        <authorList>
            <consortium name="The Broad Institute Genomics Platform"/>
            <consortium name="The Broad Institute Genome Sequencing Center for Infectious Disease"/>
            <person name="Wu L."/>
            <person name="Ma J."/>
        </authorList>
    </citation>
    <scope>NUCLEOTIDE SEQUENCE [LARGE SCALE GENOMIC DNA]</scope>
    <source>
        <strain evidence="6">CGMCC 4.7152</strain>
    </source>
</reference>
<evidence type="ECO:0000313" key="6">
    <source>
        <dbReference type="Proteomes" id="UP001595912"/>
    </source>
</evidence>
<evidence type="ECO:0000256" key="3">
    <source>
        <dbReference type="SAM" id="Phobius"/>
    </source>
</evidence>
<evidence type="ECO:0000259" key="4">
    <source>
        <dbReference type="Pfam" id="PF00561"/>
    </source>
</evidence>
<keyword evidence="6" id="KW-1185">Reference proteome</keyword>
<dbReference type="GO" id="GO:0016787">
    <property type="term" value="F:hydrolase activity"/>
    <property type="evidence" value="ECO:0007669"/>
    <property type="project" value="UniProtKB-KW"/>
</dbReference>
<feature type="domain" description="AB hydrolase-1" evidence="4">
    <location>
        <begin position="128"/>
        <end position="384"/>
    </location>
</feature>
<sequence>MPIWLRRTLGAILIPVSVLVAPAAAVAAALLVASVTAAVAVFVAAGAVVLLAGCVGLGRCCGRLLGVRWGARSGAAVAIAWTVLAAFTVFQPGPHPGAGPTPDGVQFWQLPTGSRIAYVHSPGGSRTPVLFLHGGPGTPGEGLPEAAASLSAAGHPVYAYDQLGAGRSARLADVTGYTVARHVADLEAIRVVLGADRIVLIGQSWGASLAAQYLAAHPQRVAAVVFTSPGPIWPGAHPDGGIGDPWQRMTPAQRAARDALVARPRVLAQALLQQVNPDAAHAFVGDDEADELMHRIAALGKDGTGCPDSPPAAVHGNHQGFYVNQLTVDDFARVADPRPALRDVRVPALIVRGDCDFVPAATAEEYRRTLPGAILVNVPGAGHAVARNQPDRYRDLVTGFLEETP</sequence>
<dbReference type="InterPro" id="IPR050228">
    <property type="entry name" value="Carboxylesterase_BioH"/>
</dbReference>
<evidence type="ECO:0000313" key="5">
    <source>
        <dbReference type="EMBL" id="MFC5003903.1"/>
    </source>
</evidence>
<dbReference type="Proteomes" id="UP001595912">
    <property type="component" value="Unassembled WGS sequence"/>
</dbReference>
<dbReference type="SUPFAM" id="SSF53474">
    <property type="entry name" value="alpha/beta-Hydrolases"/>
    <property type="match status" value="1"/>
</dbReference>
<keyword evidence="3" id="KW-1133">Transmembrane helix</keyword>
<dbReference type="PANTHER" id="PTHR43194:SF2">
    <property type="entry name" value="PEROXISOMAL MEMBRANE PROTEIN LPX1"/>
    <property type="match status" value="1"/>
</dbReference>
<comment type="caution">
    <text evidence="5">The sequence shown here is derived from an EMBL/GenBank/DDBJ whole genome shotgun (WGS) entry which is preliminary data.</text>
</comment>
<dbReference type="EMBL" id="JBHSIU010000054">
    <property type="protein sequence ID" value="MFC5003903.1"/>
    <property type="molecule type" value="Genomic_DNA"/>
</dbReference>
<proteinExistence type="inferred from homology"/>
<dbReference type="InterPro" id="IPR029058">
    <property type="entry name" value="AB_hydrolase_fold"/>
</dbReference>
<protein>
    <submittedName>
        <fullName evidence="5">Alpha/beta fold hydrolase</fullName>
    </submittedName>
</protein>
<comment type="similarity">
    <text evidence="1">Belongs to the peptidase S33 family.</text>
</comment>
<dbReference type="PRINTS" id="PR00793">
    <property type="entry name" value="PROAMNOPTASE"/>
</dbReference>
<evidence type="ECO:0000256" key="2">
    <source>
        <dbReference type="ARBA" id="ARBA00022801"/>
    </source>
</evidence>
<evidence type="ECO:0000256" key="1">
    <source>
        <dbReference type="ARBA" id="ARBA00010088"/>
    </source>
</evidence>
<gene>
    <name evidence="5" type="ORF">ACFPIJ_39520</name>
</gene>
<dbReference type="PANTHER" id="PTHR43194">
    <property type="entry name" value="HYDROLASE ALPHA/BETA FOLD FAMILY"/>
    <property type="match status" value="1"/>
</dbReference>
<dbReference type="Gene3D" id="3.40.50.1820">
    <property type="entry name" value="alpha/beta hydrolase"/>
    <property type="match status" value="1"/>
</dbReference>
<keyword evidence="3" id="KW-0472">Membrane</keyword>
<dbReference type="RefSeq" id="WP_380123276.1">
    <property type="nucleotide sequence ID" value="NZ_JBHSIU010000054.1"/>
</dbReference>
<keyword evidence="3" id="KW-0812">Transmembrane</keyword>
<name>A0ABV9W9A9_9ACTN</name>
<dbReference type="InterPro" id="IPR000073">
    <property type="entry name" value="AB_hydrolase_1"/>
</dbReference>
<dbReference type="InterPro" id="IPR002410">
    <property type="entry name" value="Peptidase_S33"/>
</dbReference>
<dbReference type="Pfam" id="PF00561">
    <property type="entry name" value="Abhydrolase_1"/>
    <property type="match status" value="1"/>
</dbReference>
<feature type="transmembrane region" description="Helical" evidence="3">
    <location>
        <begin position="37"/>
        <end position="57"/>
    </location>
</feature>
<feature type="transmembrane region" description="Helical" evidence="3">
    <location>
        <begin position="69"/>
        <end position="90"/>
    </location>
</feature>
<keyword evidence="2 5" id="KW-0378">Hydrolase</keyword>
<accession>A0ABV9W9A9</accession>
<organism evidence="5 6">
    <name type="scientific">Dactylosporangium cerinum</name>
    <dbReference type="NCBI Taxonomy" id="1434730"/>
    <lineage>
        <taxon>Bacteria</taxon>
        <taxon>Bacillati</taxon>
        <taxon>Actinomycetota</taxon>
        <taxon>Actinomycetes</taxon>
        <taxon>Micromonosporales</taxon>
        <taxon>Micromonosporaceae</taxon>
        <taxon>Dactylosporangium</taxon>
    </lineage>
</organism>